<dbReference type="GO" id="GO:0019902">
    <property type="term" value="F:phosphatase binding"/>
    <property type="evidence" value="ECO:0007669"/>
    <property type="project" value="InterPro"/>
</dbReference>
<dbReference type="EMBL" id="JAJJHW010000824">
    <property type="protein sequence ID" value="KAH8381627.1"/>
    <property type="molecule type" value="Genomic_DNA"/>
</dbReference>
<proteinExistence type="predicted"/>
<comment type="caution">
    <text evidence="1">The sequence shown here is derived from an EMBL/GenBank/DDBJ whole genome shotgun (WGS) entry which is preliminary data.</text>
</comment>
<gene>
    <name evidence="1" type="ORF">KR093_009673</name>
</gene>
<keyword evidence="2" id="KW-1185">Reference proteome</keyword>
<dbReference type="InterPro" id="IPR026142">
    <property type="entry name" value="Pro_pase_1_reg_su_36"/>
</dbReference>
<dbReference type="Proteomes" id="UP001200034">
    <property type="component" value="Unassembled WGS sequence"/>
</dbReference>
<name>A0AAD4K7D3_9MUSC</name>
<dbReference type="PANTHER" id="PTHR21055:SF3">
    <property type="entry name" value="PROTEIN PHOSPHATASE 1 REGULATORY SUBUNIT 36"/>
    <property type="match status" value="1"/>
</dbReference>
<reference evidence="1" key="1">
    <citation type="journal article" date="2021" name="Mol. Ecol. Resour.">
        <title>Phylogenomic analyses of the genus Drosophila reveals genomic signals of climate adaptation.</title>
        <authorList>
            <person name="Li F."/>
            <person name="Rane R.V."/>
            <person name="Luria V."/>
            <person name="Xiong Z."/>
            <person name="Chen J."/>
            <person name="Li Z."/>
            <person name="Catullo R.A."/>
            <person name="Griffin P.C."/>
            <person name="Schiffer M."/>
            <person name="Pearce S."/>
            <person name="Lee S.F."/>
            <person name="McElroy K."/>
            <person name="Stocker A."/>
            <person name="Shirriffs J."/>
            <person name="Cockerell F."/>
            <person name="Coppin C."/>
            <person name="Sgro C.M."/>
            <person name="Karger A."/>
            <person name="Cain J.W."/>
            <person name="Weber J.A."/>
            <person name="Santpere G."/>
            <person name="Kirschner M.W."/>
            <person name="Hoffmann A.A."/>
            <person name="Oakeshott J.G."/>
            <person name="Zhang G."/>
        </authorList>
    </citation>
    <scope>NUCLEOTIDE SEQUENCE</scope>
    <source>
        <strain evidence="1">BGI-SZ-2011g</strain>
    </source>
</reference>
<dbReference type="PANTHER" id="PTHR21055">
    <property type="entry name" value="PROTEIN PHOSPHATASE 1 REGULATORY SUBUNIT 36"/>
    <property type="match status" value="1"/>
</dbReference>
<dbReference type="Pfam" id="PF14895">
    <property type="entry name" value="PPPI_inhib"/>
    <property type="match status" value="1"/>
</dbReference>
<evidence type="ECO:0000313" key="1">
    <source>
        <dbReference type="EMBL" id="KAH8381627.1"/>
    </source>
</evidence>
<sequence>MLRMNSGTGHAIYHSGIWSWDNETDRLHFEPHKDLEDSKERYIVTNGYRFLRTLNAAEEKVFREEYVRDKTTFDDDVIAISDVRNLVLFLMPKEFLKLKFIDFMHRPAVRNVLHALIIYFEYFLRMVEFVLIRRDEVEGDKSQIQSEQTNEMKRIFSIYLSQYRMLVARNYSQILKGEGEMQEFYHMKQNMHISASQKDRIFHEHFLAVTIQIVWITMHRRAHHVIEMEMNRLFCSEHFTKHRPEYLKYTPVERSFLYGRRNKVVNYRLQRSPLIQELEYVVDEDLPILWIGERLYRGDNIRIATIELEYIVPDTQLHMIDVAHGILGNPKRLYNTILDLNWPALRLENYSEANDPFHIIRQPTILIPNLSDEQNVEMFKNTEHFLKIFHIHDTYSTKSLMKWLQREHKLQSCKSDDATNIFERCEYELSKTDTTSGILQIIHNYFKIVSRLRKDGNYKEIKRDIPSYIKLHRKNSMIM</sequence>
<organism evidence="1 2">
    <name type="scientific">Drosophila rubida</name>
    <dbReference type="NCBI Taxonomy" id="30044"/>
    <lineage>
        <taxon>Eukaryota</taxon>
        <taxon>Metazoa</taxon>
        <taxon>Ecdysozoa</taxon>
        <taxon>Arthropoda</taxon>
        <taxon>Hexapoda</taxon>
        <taxon>Insecta</taxon>
        <taxon>Pterygota</taxon>
        <taxon>Neoptera</taxon>
        <taxon>Endopterygota</taxon>
        <taxon>Diptera</taxon>
        <taxon>Brachycera</taxon>
        <taxon>Muscomorpha</taxon>
        <taxon>Ephydroidea</taxon>
        <taxon>Drosophilidae</taxon>
        <taxon>Drosophila</taxon>
    </lineage>
</organism>
<accession>A0AAD4K7D3</accession>
<evidence type="ECO:0008006" key="3">
    <source>
        <dbReference type="Google" id="ProtNLM"/>
    </source>
</evidence>
<evidence type="ECO:0000313" key="2">
    <source>
        <dbReference type="Proteomes" id="UP001200034"/>
    </source>
</evidence>
<dbReference type="AlphaFoldDB" id="A0AAD4K7D3"/>
<protein>
    <recommendedName>
        <fullName evidence="3">Protein phosphatase 1 regulatory subunit 36</fullName>
    </recommendedName>
</protein>